<organism evidence="2 3">
    <name type="scientific">Diacronema lutheri</name>
    <name type="common">Unicellular marine alga</name>
    <name type="synonym">Monochrysis lutheri</name>
    <dbReference type="NCBI Taxonomy" id="2081491"/>
    <lineage>
        <taxon>Eukaryota</taxon>
        <taxon>Haptista</taxon>
        <taxon>Haptophyta</taxon>
        <taxon>Pavlovophyceae</taxon>
        <taxon>Pavlovales</taxon>
        <taxon>Pavlovaceae</taxon>
        <taxon>Diacronema</taxon>
    </lineage>
</organism>
<sequence>MDEAQGLGRRAIALGHEYTTRLRATPSRADQRWPHAAPRARRAWPLLVAVLGACALAPLALRPWARRGTSAEAISVAAAEQLVADVRDAGAAMVSRANATRARALETARAAHALASGAHEVADARTSLASCDGALLRATRAADAALTVNARLGALALAGARLSASEDGLLAAVERVHAQLAAQLAAWFWAQTAALVIGALVGAAATRVLGRGWARLDARATSPPSAPAHGSGVVTTSHEGDSLASPPPPAAPADPAPSPSALSHLEALAALRADAAAEAVARREAEARLLPLEAAMAAERQRADEADEAERAARSRLVELGFAVVELRARAEEEGRRADEADAAARSSAAAMRQLELRQQGLAKRLRSAAEAAEERGAAGSARSSCAAGGADAAGASGGGLAPVGTPAWTTRASGNATPTCALPSWGRAGSSGWFTGVPLSPEPSCAPHGRACSSSTAVQPLSAASARSADGPPTPEPQSPLSREEACSVGGSGAPTGRWSFGSAASAGATDGASRSAEGPAARRPDPLVLEPAAAAARTGAPADTDAACADRALAAAADPPAAGRGRGGAAPKLDARALSGYAREAVARVVRASVPLPRMPSRGGGGSAPGATAASTEAPRRAQEATQPHVRPGAQLNLAAPSPASADGATPSGSAARARARDLLGDRDRTPLPPPPGSAASDGKSALSSAAAEVAAELAARLARAEADAQTLRAARATASARADAALARAEEEEARAEEAARRERESDALATSARASAAASGAQLARAERELAHTRAALAAVSAQLAAHCDSTDGAQARLQRADASRAAGRVDALRALRRALAVERNARWRAELILGEVVLAFLPKPADALELLARRSSSAAGGSPLVTALGTLRVLSPGGAASPARAGGAGARALSHERRVVKLRYAPKSRRLFLEARAEIAEHGAGLESAISRELRVDEIALLEYGLGDEHCPERRGLVFTLCVGASAYIFACDSAEQLARTFCGLQAITGRDVTLGAIARARLLDAIDRRCARERLGSRARHLAIAVRRANRRPRASQAADPPLGLAAPNTPAGGPAVTPPRTPISRGASPRSRAEVPRALMCLTP</sequence>
<dbReference type="EMBL" id="JAGTXO010000033">
    <property type="protein sequence ID" value="KAG8460326.1"/>
    <property type="molecule type" value="Genomic_DNA"/>
</dbReference>
<feature type="compositionally biased region" description="Low complexity" evidence="1">
    <location>
        <begin position="378"/>
        <end position="395"/>
    </location>
</feature>
<dbReference type="PANTHER" id="PTHR45725:SF18">
    <property type="entry name" value="ORC1-LIKE AAA ATPASE DOMAIN-CONTAINING PROTEIN"/>
    <property type="match status" value="1"/>
</dbReference>
<dbReference type="Proteomes" id="UP000751190">
    <property type="component" value="Unassembled WGS sequence"/>
</dbReference>
<dbReference type="AlphaFoldDB" id="A0A8J6C6Q9"/>
<dbReference type="PANTHER" id="PTHR45725">
    <property type="entry name" value="FORMIN HOMOLOGY 2 FAMILY MEMBER"/>
    <property type="match status" value="1"/>
</dbReference>
<feature type="compositionally biased region" description="Basic and acidic residues" evidence="1">
    <location>
        <begin position="739"/>
        <end position="750"/>
    </location>
</feature>
<reference evidence="2" key="1">
    <citation type="submission" date="2021-05" db="EMBL/GenBank/DDBJ databases">
        <title>The genome of the haptophyte Pavlova lutheri (Diacronema luteri, Pavlovales) - a model for lipid biosynthesis in eukaryotic algae.</title>
        <authorList>
            <person name="Hulatt C.J."/>
            <person name="Posewitz M.C."/>
        </authorList>
    </citation>
    <scope>NUCLEOTIDE SEQUENCE</scope>
    <source>
        <strain evidence="2">NIVA-4/92</strain>
    </source>
</reference>
<feature type="region of interest" description="Disordered" evidence="1">
    <location>
        <begin position="730"/>
        <end position="756"/>
    </location>
</feature>
<comment type="caution">
    <text evidence="2">The sequence shown here is derived from an EMBL/GenBank/DDBJ whole genome shotgun (WGS) entry which is preliminary data.</text>
</comment>
<feature type="region of interest" description="Disordered" evidence="1">
    <location>
        <begin position="1034"/>
        <end position="1084"/>
    </location>
</feature>
<evidence type="ECO:0000256" key="1">
    <source>
        <dbReference type="SAM" id="MobiDB-lite"/>
    </source>
</evidence>
<dbReference type="InterPro" id="IPR051425">
    <property type="entry name" value="Formin_Homology"/>
</dbReference>
<feature type="compositionally biased region" description="Low complexity" evidence="1">
    <location>
        <begin position="501"/>
        <end position="518"/>
    </location>
</feature>
<feature type="region of interest" description="Disordered" evidence="1">
    <location>
        <begin position="218"/>
        <end position="260"/>
    </location>
</feature>
<evidence type="ECO:0000313" key="3">
    <source>
        <dbReference type="Proteomes" id="UP000751190"/>
    </source>
</evidence>
<feature type="compositionally biased region" description="Pro residues" evidence="1">
    <location>
        <begin position="245"/>
        <end position="258"/>
    </location>
</feature>
<feature type="region of interest" description="Disordered" evidence="1">
    <location>
        <begin position="595"/>
        <end position="688"/>
    </location>
</feature>
<keyword evidence="3" id="KW-1185">Reference proteome</keyword>
<feature type="region of interest" description="Disordered" evidence="1">
    <location>
        <begin position="374"/>
        <end position="399"/>
    </location>
</feature>
<accession>A0A8J6C6Q9</accession>
<protein>
    <submittedName>
        <fullName evidence="2">Uncharacterized protein</fullName>
    </submittedName>
</protein>
<proteinExistence type="predicted"/>
<feature type="region of interest" description="Disordered" evidence="1">
    <location>
        <begin position="444"/>
        <end position="526"/>
    </location>
</feature>
<gene>
    <name evidence="2" type="ORF">KFE25_011817</name>
</gene>
<name>A0A8J6C6Q9_DIALT</name>
<evidence type="ECO:0000313" key="2">
    <source>
        <dbReference type="EMBL" id="KAG8460326.1"/>
    </source>
</evidence>
<feature type="compositionally biased region" description="Basic and acidic residues" evidence="1">
    <location>
        <begin position="661"/>
        <end position="672"/>
    </location>
</feature>